<dbReference type="Gene3D" id="3.30.1130.10">
    <property type="match status" value="1"/>
</dbReference>
<dbReference type="GO" id="GO:0004150">
    <property type="term" value="F:dihydroneopterin aldolase activity"/>
    <property type="evidence" value="ECO:0007669"/>
    <property type="project" value="UniProtKB-UniRule"/>
</dbReference>
<evidence type="ECO:0000256" key="6">
    <source>
        <dbReference type="RuleBase" id="RU362079"/>
    </source>
</evidence>
<gene>
    <name evidence="8" type="primary">folB</name>
    <name evidence="8" type="ORF">F8C82_12390</name>
</gene>
<comment type="function">
    <text evidence="6">Catalyzes the conversion of 7,8-dihydroneopterin to 6-hydroxymethyl-7,8-dihydropterin.</text>
</comment>
<dbReference type="SMART" id="SM00905">
    <property type="entry name" value="FolB"/>
    <property type="match status" value="1"/>
</dbReference>
<dbReference type="EC" id="4.1.2.25" evidence="6"/>
<dbReference type="Pfam" id="PF02152">
    <property type="entry name" value="FolB"/>
    <property type="match status" value="1"/>
</dbReference>
<keyword evidence="5 6" id="KW-0456">Lyase</keyword>
<sequence>MDRIDVNGIKLYAYHGCMDEESRIGTDYEVNLSVWADLSIPAQSDKLVETVDYVMLNRIVKEEMGIRAKLLEVVTERICQRILTEEPKVDEVEVSVSKLAPPINGDVERVSVVMRRKRKS</sequence>
<comment type="pathway">
    <text evidence="2 6">Cofactor biosynthesis; tetrahydrofolate biosynthesis; 2-amino-4-hydroxy-6-hydroxymethyl-7,8-dihydropteridine diphosphate from 7,8-dihydroneopterin triphosphate: step 3/4.</text>
</comment>
<evidence type="ECO:0000256" key="1">
    <source>
        <dbReference type="ARBA" id="ARBA00001353"/>
    </source>
</evidence>
<dbReference type="OrthoDB" id="9803748at2"/>
<evidence type="ECO:0000256" key="3">
    <source>
        <dbReference type="ARBA" id="ARBA00005708"/>
    </source>
</evidence>
<keyword evidence="9" id="KW-1185">Reference proteome</keyword>
<dbReference type="GO" id="GO:0046654">
    <property type="term" value="P:tetrahydrofolate biosynthetic process"/>
    <property type="evidence" value="ECO:0007669"/>
    <property type="project" value="UniProtKB-UniRule"/>
</dbReference>
<dbReference type="PANTHER" id="PTHR42844">
    <property type="entry name" value="DIHYDRONEOPTERIN ALDOLASE 1-RELATED"/>
    <property type="match status" value="1"/>
</dbReference>
<evidence type="ECO:0000256" key="2">
    <source>
        <dbReference type="ARBA" id="ARBA00005013"/>
    </source>
</evidence>
<proteinExistence type="inferred from homology"/>
<dbReference type="SUPFAM" id="SSF55620">
    <property type="entry name" value="Tetrahydrobiopterin biosynthesis enzymes-like"/>
    <property type="match status" value="1"/>
</dbReference>
<dbReference type="InterPro" id="IPR043133">
    <property type="entry name" value="GTP-CH-I_C/QueF"/>
</dbReference>
<evidence type="ECO:0000256" key="4">
    <source>
        <dbReference type="ARBA" id="ARBA00022909"/>
    </source>
</evidence>
<dbReference type="UniPathway" id="UPA00077">
    <property type="reaction ID" value="UER00154"/>
</dbReference>
<evidence type="ECO:0000313" key="9">
    <source>
        <dbReference type="Proteomes" id="UP000484164"/>
    </source>
</evidence>
<dbReference type="Proteomes" id="UP000484164">
    <property type="component" value="Unassembled WGS sequence"/>
</dbReference>
<protein>
    <recommendedName>
        <fullName evidence="6">7,8-dihydroneopterin aldolase</fullName>
        <ecNumber evidence="6">4.1.2.25</ecNumber>
    </recommendedName>
</protein>
<evidence type="ECO:0000259" key="7">
    <source>
        <dbReference type="SMART" id="SM00905"/>
    </source>
</evidence>
<reference evidence="8 9" key="1">
    <citation type="submission" date="2019-10" db="EMBL/GenBank/DDBJ databases">
        <title>Genome sequence of Phaeocystidibacter marisrubri JCM30614 (type strain).</title>
        <authorList>
            <person name="Bowman J.P."/>
        </authorList>
    </citation>
    <scope>NUCLEOTIDE SEQUENCE [LARGE SCALE GENOMIC DNA]</scope>
    <source>
        <strain evidence="8 9">JCM 30614</strain>
    </source>
</reference>
<dbReference type="NCBIfam" id="TIGR00525">
    <property type="entry name" value="folB"/>
    <property type="match status" value="1"/>
</dbReference>
<organism evidence="8 9">
    <name type="scientific">Phaeocystidibacter marisrubri</name>
    <dbReference type="NCBI Taxonomy" id="1577780"/>
    <lineage>
        <taxon>Bacteria</taxon>
        <taxon>Pseudomonadati</taxon>
        <taxon>Bacteroidota</taxon>
        <taxon>Flavobacteriia</taxon>
        <taxon>Flavobacteriales</taxon>
        <taxon>Phaeocystidibacteraceae</taxon>
        <taxon>Phaeocystidibacter</taxon>
    </lineage>
</organism>
<keyword evidence="4 6" id="KW-0289">Folate biosynthesis</keyword>
<dbReference type="InterPro" id="IPR006156">
    <property type="entry name" value="Dihydroneopterin_aldolase"/>
</dbReference>
<feature type="domain" description="Dihydroneopterin aldolase/epimerase" evidence="7">
    <location>
        <begin position="4"/>
        <end position="116"/>
    </location>
</feature>
<dbReference type="EMBL" id="WBVQ01000002">
    <property type="protein sequence ID" value="KAB2816473.1"/>
    <property type="molecule type" value="Genomic_DNA"/>
</dbReference>
<dbReference type="RefSeq" id="WP_151693900.1">
    <property type="nucleotide sequence ID" value="NZ_BMGX01000001.1"/>
</dbReference>
<dbReference type="NCBIfam" id="TIGR00526">
    <property type="entry name" value="folB_dom"/>
    <property type="match status" value="1"/>
</dbReference>
<dbReference type="GO" id="GO:0046656">
    <property type="term" value="P:folic acid biosynthetic process"/>
    <property type="evidence" value="ECO:0007669"/>
    <property type="project" value="UniProtKB-UniRule"/>
</dbReference>
<dbReference type="AlphaFoldDB" id="A0A6L3ZFE0"/>
<name>A0A6L3ZFE0_9FLAO</name>
<comment type="similarity">
    <text evidence="3 6">Belongs to the DHNA family.</text>
</comment>
<accession>A0A6L3ZFE0</accession>
<evidence type="ECO:0000256" key="5">
    <source>
        <dbReference type="ARBA" id="ARBA00023239"/>
    </source>
</evidence>
<evidence type="ECO:0000313" key="8">
    <source>
        <dbReference type="EMBL" id="KAB2816473.1"/>
    </source>
</evidence>
<dbReference type="GO" id="GO:0005737">
    <property type="term" value="C:cytoplasm"/>
    <property type="evidence" value="ECO:0007669"/>
    <property type="project" value="TreeGrafter"/>
</dbReference>
<comment type="catalytic activity">
    <reaction evidence="1 6">
        <text>7,8-dihydroneopterin = 6-hydroxymethyl-7,8-dihydropterin + glycolaldehyde</text>
        <dbReference type="Rhea" id="RHEA:10540"/>
        <dbReference type="ChEBI" id="CHEBI:17001"/>
        <dbReference type="ChEBI" id="CHEBI:17071"/>
        <dbReference type="ChEBI" id="CHEBI:44841"/>
        <dbReference type="EC" id="4.1.2.25"/>
    </reaction>
</comment>
<dbReference type="PANTHER" id="PTHR42844:SF1">
    <property type="entry name" value="DIHYDRONEOPTERIN ALDOLASE 1-RELATED"/>
    <property type="match status" value="1"/>
</dbReference>
<comment type="caution">
    <text evidence="8">The sequence shown here is derived from an EMBL/GenBank/DDBJ whole genome shotgun (WGS) entry which is preliminary data.</text>
</comment>
<dbReference type="InterPro" id="IPR006157">
    <property type="entry name" value="FolB_dom"/>
</dbReference>